<organism evidence="1 2">
    <name type="scientific">Araneus ventricosus</name>
    <name type="common">Orbweaver spider</name>
    <name type="synonym">Epeira ventricosa</name>
    <dbReference type="NCBI Taxonomy" id="182803"/>
    <lineage>
        <taxon>Eukaryota</taxon>
        <taxon>Metazoa</taxon>
        <taxon>Ecdysozoa</taxon>
        <taxon>Arthropoda</taxon>
        <taxon>Chelicerata</taxon>
        <taxon>Arachnida</taxon>
        <taxon>Araneae</taxon>
        <taxon>Araneomorphae</taxon>
        <taxon>Entelegynae</taxon>
        <taxon>Araneoidea</taxon>
        <taxon>Araneidae</taxon>
        <taxon>Araneus</taxon>
    </lineage>
</organism>
<name>A0A4Y2M081_ARAVE</name>
<dbReference type="Proteomes" id="UP000499080">
    <property type="component" value="Unassembled WGS sequence"/>
</dbReference>
<protein>
    <submittedName>
        <fullName evidence="1">Uncharacterized protein</fullName>
    </submittedName>
</protein>
<dbReference type="EMBL" id="BGPR01006553">
    <property type="protein sequence ID" value="GBN19994.1"/>
    <property type="molecule type" value="Genomic_DNA"/>
</dbReference>
<reference evidence="1 2" key="1">
    <citation type="journal article" date="2019" name="Sci. Rep.">
        <title>Orb-weaving spider Araneus ventricosus genome elucidates the spidroin gene catalogue.</title>
        <authorList>
            <person name="Kono N."/>
            <person name="Nakamura H."/>
            <person name="Ohtoshi R."/>
            <person name="Moran D.A.P."/>
            <person name="Shinohara A."/>
            <person name="Yoshida Y."/>
            <person name="Fujiwara M."/>
            <person name="Mori M."/>
            <person name="Tomita M."/>
            <person name="Arakawa K."/>
        </authorList>
    </citation>
    <scope>NUCLEOTIDE SEQUENCE [LARGE SCALE GENOMIC DNA]</scope>
</reference>
<accession>A0A4Y2M081</accession>
<proteinExistence type="predicted"/>
<sequence length="116" mass="13298">MNPLFDQKSPKDSSWEIKTVFSPTVTFADNIIFFGGHSVPFHVHPIHFECGSFHEALRRPTHYCTHFARPLNAIFSLPTEPHEQSNGFEEKLDFKLSTLNMNFSALTDLGMEENSR</sequence>
<gene>
    <name evidence="1" type="ORF">AVEN_189668_1</name>
</gene>
<dbReference type="AlphaFoldDB" id="A0A4Y2M081"/>
<keyword evidence="2" id="KW-1185">Reference proteome</keyword>
<evidence type="ECO:0000313" key="1">
    <source>
        <dbReference type="EMBL" id="GBN19994.1"/>
    </source>
</evidence>
<evidence type="ECO:0000313" key="2">
    <source>
        <dbReference type="Proteomes" id="UP000499080"/>
    </source>
</evidence>
<comment type="caution">
    <text evidence="1">The sequence shown here is derived from an EMBL/GenBank/DDBJ whole genome shotgun (WGS) entry which is preliminary data.</text>
</comment>